<dbReference type="GO" id="GO:0046872">
    <property type="term" value="F:metal ion binding"/>
    <property type="evidence" value="ECO:0007669"/>
    <property type="project" value="UniProtKB-KW"/>
</dbReference>
<organism evidence="3">
    <name type="scientific">uncultured Anaerotruncus sp</name>
    <dbReference type="NCBI Taxonomy" id="905011"/>
    <lineage>
        <taxon>Bacteria</taxon>
        <taxon>Bacillati</taxon>
        <taxon>Bacillota</taxon>
        <taxon>Clostridia</taxon>
        <taxon>Eubacteriales</taxon>
        <taxon>Oscillospiraceae</taxon>
        <taxon>Anaerotruncus</taxon>
        <taxon>environmental samples</taxon>
    </lineage>
</organism>
<dbReference type="EC" id="3.-.-.-" evidence="3"/>
<dbReference type="Gene3D" id="3.40.630.10">
    <property type="entry name" value="Zn peptidases"/>
    <property type="match status" value="1"/>
</dbReference>
<proteinExistence type="predicted"/>
<dbReference type="SUPFAM" id="SSF55031">
    <property type="entry name" value="Bacterial exopeptidase dimerisation domain"/>
    <property type="match status" value="1"/>
</dbReference>
<dbReference type="NCBIfam" id="TIGR01891">
    <property type="entry name" value="amidohydrolases"/>
    <property type="match status" value="1"/>
</dbReference>
<sequence length="389" mass="41532">MTEIQKQAQQLGDYMVLWRRQFHQFPELSLQEAATSRHIQQELQNMGLEPVVLKNRSVIARLDGPLPGRRLAIRADIDALPLQEDTGLSYASQVPGVMHACGHDYHAACLLGVAKLLLQNQKSLCGSVYLCFQTAEEVSEGGAWQIVDYLKENGGVDQAIAAHVSGSLPGGHIQLPAGPMMAGIAQWTLTVSGTGGHGSRPDLCRDPIRPASDILREFSAIPVNRHAPFDVCVINPCTFHAGTAFNIVPEQAVVSGNLRYFKPGDIDVIRRSMEEIAAGIAAAHGCRATLDFEGMLPPCYNDPEAAAAGQALCAQLGIPLAPSGDPDTGSDDFAEFLSAFSGFYLRIGAHSGQPGTVGVHHNPRFALDDSSLPTAAAFLAAYAATFLRA</sequence>
<feature type="binding site" evidence="1">
    <location>
        <position position="103"/>
    </location>
    <ligand>
        <name>Mn(2+)</name>
        <dbReference type="ChEBI" id="CHEBI:29035"/>
        <label>2</label>
    </ligand>
</feature>
<evidence type="ECO:0000256" key="1">
    <source>
        <dbReference type="PIRSR" id="PIRSR005962-1"/>
    </source>
</evidence>
<dbReference type="SUPFAM" id="SSF53187">
    <property type="entry name" value="Zn-dependent exopeptidases"/>
    <property type="match status" value="1"/>
</dbReference>
<dbReference type="InterPro" id="IPR036264">
    <property type="entry name" value="Bact_exopeptidase_dim_dom"/>
</dbReference>
<dbReference type="PIRSF" id="PIRSF005962">
    <property type="entry name" value="Pept_M20D_amidohydro"/>
    <property type="match status" value="1"/>
</dbReference>
<dbReference type="InterPro" id="IPR002933">
    <property type="entry name" value="Peptidase_M20"/>
</dbReference>
<comment type="cofactor">
    <cofactor evidence="1">
        <name>Mn(2+)</name>
        <dbReference type="ChEBI" id="CHEBI:29035"/>
    </cofactor>
    <text evidence="1">The Mn(2+) ion enhances activity.</text>
</comment>
<evidence type="ECO:0000313" key="3">
    <source>
        <dbReference type="EMBL" id="SCJ67702.1"/>
    </source>
</evidence>
<dbReference type="InterPro" id="IPR011650">
    <property type="entry name" value="Peptidase_M20_dimer"/>
</dbReference>
<feature type="binding site" evidence="1">
    <location>
        <position position="101"/>
    </location>
    <ligand>
        <name>Mn(2+)</name>
        <dbReference type="ChEBI" id="CHEBI:29035"/>
        <label>2</label>
    </ligand>
</feature>
<accession>A0A1C6ICB7</accession>
<name>A0A1C6ICB7_9FIRM</name>
<dbReference type="PANTHER" id="PTHR11014:SF63">
    <property type="entry name" value="METALLOPEPTIDASE, PUTATIVE (AFU_ORTHOLOGUE AFUA_6G09600)-RELATED"/>
    <property type="match status" value="1"/>
</dbReference>
<dbReference type="Pfam" id="PF07687">
    <property type="entry name" value="M20_dimer"/>
    <property type="match status" value="1"/>
</dbReference>
<dbReference type="Pfam" id="PF01546">
    <property type="entry name" value="Peptidase_M20"/>
    <property type="match status" value="1"/>
</dbReference>
<keyword evidence="1" id="KW-0479">Metal-binding</keyword>
<feature type="domain" description="Peptidase M20 dimerisation" evidence="2">
    <location>
        <begin position="183"/>
        <end position="278"/>
    </location>
</feature>
<dbReference type="EMBL" id="FMHG01000001">
    <property type="protein sequence ID" value="SCJ67702.1"/>
    <property type="molecule type" value="Genomic_DNA"/>
</dbReference>
<feature type="binding site" evidence="1">
    <location>
        <position position="361"/>
    </location>
    <ligand>
        <name>Mn(2+)</name>
        <dbReference type="ChEBI" id="CHEBI:29035"/>
        <label>2</label>
    </ligand>
</feature>
<feature type="binding site" evidence="1">
    <location>
        <position position="163"/>
    </location>
    <ligand>
        <name>Mn(2+)</name>
        <dbReference type="ChEBI" id="CHEBI:29035"/>
        <label>2</label>
    </ligand>
</feature>
<feature type="binding site" evidence="1">
    <location>
        <position position="137"/>
    </location>
    <ligand>
        <name>Mn(2+)</name>
        <dbReference type="ChEBI" id="CHEBI:29035"/>
        <label>2</label>
    </ligand>
</feature>
<dbReference type="PANTHER" id="PTHR11014">
    <property type="entry name" value="PEPTIDASE M20 FAMILY MEMBER"/>
    <property type="match status" value="1"/>
</dbReference>
<dbReference type="GO" id="GO:0016787">
    <property type="term" value="F:hydrolase activity"/>
    <property type="evidence" value="ECO:0007669"/>
    <property type="project" value="UniProtKB-KW"/>
</dbReference>
<reference evidence="3" key="1">
    <citation type="submission" date="2015-09" db="EMBL/GenBank/DDBJ databases">
        <authorList>
            <consortium name="Pathogen Informatics"/>
        </authorList>
    </citation>
    <scope>NUCLEOTIDE SEQUENCE</scope>
    <source>
        <strain evidence="3">2789STDY5834896</strain>
    </source>
</reference>
<dbReference type="Gene3D" id="3.30.70.360">
    <property type="match status" value="1"/>
</dbReference>
<protein>
    <submittedName>
        <fullName evidence="3">Uncharacterized hydrolase YxeP</fullName>
        <ecNumber evidence="3">3.-.-.-</ecNumber>
    </submittedName>
</protein>
<gene>
    <name evidence="3" type="primary">yxeP_5</name>
    <name evidence="3" type="ORF">SAMEA3545359_01381</name>
</gene>
<evidence type="ECO:0000259" key="2">
    <source>
        <dbReference type="Pfam" id="PF07687"/>
    </source>
</evidence>
<keyword evidence="1" id="KW-0464">Manganese</keyword>
<keyword evidence="3" id="KW-0378">Hydrolase</keyword>
<dbReference type="AlphaFoldDB" id="A0A1C6ICB7"/>
<dbReference type="InterPro" id="IPR017439">
    <property type="entry name" value="Amidohydrolase"/>
</dbReference>